<evidence type="ECO:0000313" key="2">
    <source>
        <dbReference type="EMBL" id="SDM50687.1"/>
    </source>
</evidence>
<dbReference type="STRING" id="660521.SAMN04487949_1894"/>
<reference evidence="3" key="1">
    <citation type="submission" date="2016-10" db="EMBL/GenBank/DDBJ databases">
        <authorList>
            <person name="Varghese N."/>
            <person name="Submissions S."/>
        </authorList>
    </citation>
    <scope>NUCLEOTIDE SEQUENCE [LARGE SCALE GENOMIC DNA]</scope>
    <source>
        <strain evidence="3">CGMCC 1.10119</strain>
    </source>
</reference>
<name>A0A1G9TSK4_9EURY</name>
<proteinExistence type="predicted"/>
<evidence type="ECO:0008006" key="4">
    <source>
        <dbReference type="Google" id="ProtNLM"/>
    </source>
</evidence>
<organism evidence="2 3">
    <name type="scientific">Halogranum gelatinilyticum</name>
    <dbReference type="NCBI Taxonomy" id="660521"/>
    <lineage>
        <taxon>Archaea</taxon>
        <taxon>Methanobacteriati</taxon>
        <taxon>Methanobacteriota</taxon>
        <taxon>Stenosarchaea group</taxon>
        <taxon>Halobacteria</taxon>
        <taxon>Halobacteriales</taxon>
        <taxon>Haloferacaceae</taxon>
    </lineage>
</organism>
<gene>
    <name evidence="2" type="ORF">SAMN04487949_1894</name>
</gene>
<evidence type="ECO:0000313" key="3">
    <source>
        <dbReference type="Proteomes" id="UP000199451"/>
    </source>
</evidence>
<accession>A0A1G9TSK4</accession>
<dbReference type="Proteomes" id="UP000199451">
    <property type="component" value="Unassembled WGS sequence"/>
</dbReference>
<keyword evidence="3" id="KW-1185">Reference proteome</keyword>
<dbReference type="AlphaFoldDB" id="A0A1G9TSK4"/>
<dbReference type="InterPro" id="IPR036388">
    <property type="entry name" value="WH-like_DNA-bd_sf"/>
</dbReference>
<dbReference type="EMBL" id="FNHL01000002">
    <property type="protein sequence ID" value="SDM50687.1"/>
    <property type="molecule type" value="Genomic_DNA"/>
</dbReference>
<protein>
    <recommendedName>
        <fullName evidence="4">Repressor phrH2</fullName>
    </recommendedName>
</protein>
<sequence>MSAPRKSGRWQNAVDDRILEMLQAEGLCSPEFISRELSADASARRVRERCRVLSHAGMVAPISDDADADHFEITVWGELYLEGKVNAELMRPMPRPRPPDKVRPSEWAGFV</sequence>
<feature type="region of interest" description="Disordered" evidence="1">
    <location>
        <begin position="90"/>
        <end position="111"/>
    </location>
</feature>
<dbReference type="Gene3D" id="1.10.10.10">
    <property type="entry name" value="Winged helix-like DNA-binding domain superfamily/Winged helix DNA-binding domain"/>
    <property type="match status" value="1"/>
</dbReference>
<evidence type="ECO:0000256" key="1">
    <source>
        <dbReference type="SAM" id="MobiDB-lite"/>
    </source>
</evidence>